<sequence length="272" mass="28263">MPDRIRDRCRRFLDWSSASQSVKPVSQDINTPDIQSLRRHGSPPYYRLAPRTDLPPYCTPVDISDPTVCMAAITNAISTAAVASHPAEVSTATDAVALVIKETAFFVARCPPAVAPAAASAITAAAANLANTSANNDPQKTVPTVEDCMASACSMVHIESHLPYRTFKYPDGLSDTAAPTFHAVWRVMRTVSSTSAPAVACALDSAVTSVTSAVAAAGGSGGHAGMQSAASAHADIAMRVARAFVESMAALRAVEQKYPGVKSPASVGVGHK</sequence>
<reference evidence="1" key="1">
    <citation type="journal article" date="2023" name="Mol. Phylogenet. Evol.">
        <title>Genome-scale phylogeny and comparative genomics of the fungal order Sordariales.</title>
        <authorList>
            <person name="Hensen N."/>
            <person name="Bonometti L."/>
            <person name="Westerberg I."/>
            <person name="Brannstrom I.O."/>
            <person name="Guillou S."/>
            <person name="Cros-Aarteil S."/>
            <person name="Calhoun S."/>
            <person name="Haridas S."/>
            <person name="Kuo A."/>
            <person name="Mondo S."/>
            <person name="Pangilinan J."/>
            <person name="Riley R."/>
            <person name="LaButti K."/>
            <person name="Andreopoulos B."/>
            <person name="Lipzen A."/>
            <person name="Chen C."/>
            <person name="Yan M."/>
            <person name="Daum C."/>
            <person name="Ng V."/>
            <person name="Clum A."/>
            <person name="Steindorff A."/>
            <person name="Ohm R.A."/>
            <person name="Martin F."/>
            <person name="Silar P."/>
            <person name="Natvig D.O."/>
            <person name="Lalanne C."/>
            <person name="Gautier V."/>
            <person name="Ament-Velasquez S.L."/>
            <person name="Kruys A."/>
            <person name="Hutchinson M.I."/>
            <person name="Powell A.J."/>
            <person name="Barry K."/>
            <person name="Miller A.N."/>
            <person name="Grigoriev I.V."/>
            <person name="Debuchy R."/>
            <person name="Gladieux P."/>
            <person name="Hiltunen Thoren M."/>
            <person name="Johannesson H."/>
        </authorList>
    </citation>
    <scope>NUCLEOTIDE SEQUENCE</scope>
    <source>
        <strain evidence="1">CBS 955.72</strain>
    </source>
</reference>
<dbReference type="AlphaFoldDB" id="A0AAJ0HS46"/>
<name>A0AAJ0HS46_9PEZI</name>
<dbReference type="Proteomes" id="UP001275084">
    <property type="component" value="Unassembled WGS sequence"/>
</dbReference>
<proteinExistence type="predicted"/>
<organism evidence="1 2">
    <name type="scientific">Lasiosphaeria hispida</name>
    <dbReference type="NCBI Taxonomy" id="260671"/>
    <lineage>
        <taxon>Eukaryota</taxon>
        <taxon>Fungi</taxon>
        <taxon>Dikarya</taxon>
        <taxon>Ascomycota</taxon>
        <taxon>Pezizomycotina</taxon>
        <taxon>Sordariomycetes</taxon>
        <taxon>Sordariomycetidae</taxon>
        <taxon>Sordariales</taxon>
        <taxon>Lasiosphaeriaceae</taxon>
        <taxon>Lasiosphaeria</taxon>
    </lineage>
</organism>
<dbReference type="EMBL" id="JAUIQD010000002">
    <property type="protein sequence ID" value="KAK3360378.1"/>
    <property type="molecule type" value="Genomic_DNA"/>
</dbReference>
<keyword evidence="2" id="KW-1185">Reference proteome</keyword>
<comment type="caution">
    <text evidence="1">The sequence shown here is derived from an EMBL/GenBank/DDBJ whole genome shotgun (WGS) entry which is preliminary data.</text>
</comment>
<protein>
    <submittedName>
        <fullName evidence="1">Uncharacterized protein</fullName>
    </submittedName>
</protein>
<gene>
    <name evidence="1" type="ORF">B0T25DRAFT_535527</name>
</gene>
<evidence type="ECO:0000313" key="2">
    <source>
        <dbReference type="Proteomes" id="UP001275084"/>
    </source>
</evidence>
<evidence type="ECO:0000313" key="1">
    <source>
        <dbReference type="EMBL" id="KAK3360378.1"/>
    </source>
</evidence>
<accession>A0AAJ0HS46</accession>
<reference evidence="1" key="2">
    <citation type="submission" date="2023-06" db="EMBL/GenBank/DDBJ databases">
        <authorList>
            <consortium name="Lawrence Berkeley National Laboratory"/>
            <person name="Haridas S."/>
            <person name="Hensen N."/>
            <person name="Bonometti L."/>
            <person name="Westerberg I."/>
            <person name="Brannstrom I.O."/>
            <person name="Guillou S."/>
            <person name="Cros-Aarteil S."/>
            <person name="Calhoun S."/>
            <person name="Kuo A."/>
            <person name="Mondo S."/>
            <person name="Pangilinan J."/>
            <person name="Riley R."/>
            <person name="Labutti K."/>
            <person name="Andreopoulos B."/>
            <person name="Lipzen A."/>
            <person name="Chen C."/>
            <person name="Yanf M."/>
            <person name="Daum C."/>
            <person name="Ng V."/>
            <person name="Clum A."/>
            <person name="Steindorff A."/>
            <person name="Ohm R."/>
            <person name="Martin F."/>
            <person name="Silar P."/>
            <person name="Natvig D."/>
            <person name="Lalanne C."/>
            <person name="Gautier V."/>
            <person name="Ament-Velasquez S.L."/>
            <person name="Kruys A."/>
            <person name="Hutchinson M.I."/>
            <person name="Powell A.J."/>
            <person name="Barry K."/>
            <person name="Miller A.N."/>
            <person name="Grigoriev I.V."/>
            <person name="Debuchy R."/>
            <person name="Gladieux P."/>
            <person name="Thoren M.H."/>
            <person name="Johannesson H."/>
        </authorList>
    </citation>
    <scope>NUCLEOTIDE SEQUENCE</scope>
    <source>
        <strain evidence="1">CBS 955.72</strain>
    </source>
</reference>